<dbReference type="SUPFAM" id="SSF46785">
    <property type="entry name" value="Winged helix' DNA-binding domain"/>
    <property type="match status" value="1"/>
</dbReference>
<dbReference type="HOGENOM" id="CLU_970313_0_0_1"/>
<reference evidence="2 3" key="1">
    <citation type="journal article" date="2014" name="Genome Announc.">
        <title>Draft genome sequence of Sclerotinia borealis, a psychrophilic plant pathogenic fungus.</title>
        <authorList>
            <person name="Mardanov A.V."/>
            <person name="Beletsky A.V."/>
            <person name="Kadnikov V.V."/>
            <person name="Ignatov A.N."/>
            <person name="Ravin N.V."/>
        </authorList>
    </citation>
    <scope>NUCLEOTIDE SEQUENCE [LARGE SCALE GENOMIC DNA]</scope>
    <source>
        <strain evidence="3">F-4157</strain>
    </source>
</reference>
<dbReference type="SUPFAM" id="SSF53335">
    <property type="entry name" value="S-adenosyl-L-methionine-dependent methyltransferases"/>
    <property type="match status" value="1"/>
</dbReference>
<gene>
    <name evidence="2" type="ORF">SBOR_0984</name>
</gene>
<accession>W9CVH9</accession>
<name>W9CVH9_SCLBF</name>
<feature type="domain" description="O-methyltransferase dimerisation" evidence="1">
    <location>
        <begin position="20"/>
        <end position="95"/>
    </location>
</feature>
<dbReference type="Gene3D" id="1.10.10.10">
    <property type="entry name" value="Winged helix-like DNA-binding domain superfamily/Winged helix DNA-binding domain"/>
    <property type="match status" value="1"/>
</dbReference>
<dbReference type="OrthoDB" id="1535081at2759"/>
<comment type="caution">
    <text evidence="2">The sequence shown here is derived from an EMBL/GenBank/DDBJ whole genome shotgun (WGS) entry which is preliminary data.</text>
</comment>
<evidence type="ECO:0000313" key="3">
    <source>
        <dbReference type="Proteomes" id="UP000019487"/>
    </source>
</evidence>
<dbReference type="InterPro" id="IPR029063">
    <property type="entry name" value="SAM-dependent_MTases_sf"/>
</dbReference>
<sequence>MSVSELIQSINIALERVSLYPVALNLAADMEIFDRAATFSTAGKEIRAEDFAAPKNADTPLVVRIMRLLVGMGFFIETARETYKPTSLASALVTSSPYGQSIIHITNQNEVLAPLPTYFAKTSYKNPNDAYDGRFQFARLTDLHGFDWIATQPRLQHAFNTVMTIPRSIGRTAWHEYFPVAEKLVVDSPANAVIVDIGGGIGHDLIRFKETHPEIQGNSSSKIFRRECVTRERVCGLDDDGWIFGIGKDRDAVQGFNRERRTGVGEVLGSTGCGEWAMGRTEVIGSG</sequence>
<dbReference type="GO" id="GO:0046983">
    <property type="term" value="F:protein dimerization activity"/>
    <property type="evidence" value="ECO:0007669"/>
    <property type="project" value="InterPro"/>
</dbReference>
<keyword evidence="3" id="KW-1185">Reference proteome</keyword>
<dbReference type="EMBL" id="AYSA01000038">
    <property type="protein sequence ID" value="ESZ98614.1"/>
    <property type="molecule type" value="Genomic_DNA"/>
</dbReference>
<proteinExistence type="predicted"/>
<protein>
    <recommendedName>
        <fullName evidence="1">O-methyltransferase dimerisation domain-containing protein</fullName>
    </recommendedName>
</protein>
<evidence type="ECO:0000259" key="1">
    <source>
        <dbReference type="Pfam" id="PF08100"/>
    </source>
</evidence>
<organism evidence="2 3">
    <name type="scientific">Sclerotinia borealis (strain F-4128)</name>
    <dbReference type="NCBI Taxonomy" id="1432307"/>
    <lineage>
        <taxon>Eukaryota</taxon>
        <taxon>Fungi</taxon>
        <taxon>Dikarya</taxon>
        <taxon>Ascomycota</taxon>
        <taxon>Pezizomycotina</taxon>
        <taxon>Leotiomycetes</taxon>
        <taxon>Helotiales</taxon>
        <taxon>Sclerotiniaceae</taxon>
        <taxon>Sclerotinia</taxon>
    </lineage>
</organism>
<dbReference type="AlphaFoldDB" id="W9CVH9"/>
<evidence type="ECO:0000313" key="2">
    <source>
        <dbReference type="EMBL" id="ESZ98614.1"/>
    </source>
</evidence>
<dbReference type="InterPro" id="IPR036390">
    <property type="entry name" value="WH_DNA-bd_sf"/>
</dbReference>
<dbReference type="PANTHER" id="PTHR43712:SF11">
    <property type="entry name" value="O-METHYLTRANSFERASE (AFU_ORTHOLOGUE AFUA_2G17820)-RELATED"/>
    <property type="match status" value="1"/>
</dbReference>
<dbReference type="Gene3D" id="3.40.50.150">
    <property type="entry name" value="Vaccinia Virus protein VP39"/>
    <property type="match status" value="1"/>
</dbReference>
<dbReference type="InterPro" id="IPR012967">
    <property type="entry name" value="COMT_dimerisation"/>
</dbReference>
<dbReference type="PANTHER" id="PTHR43712">
    <property type="entry name" value="PUTATIVE (AFU_ORTHOLOGUE AFUA_4G14580)-RELATED"/>
    <property type="match status" value="1"/>
</dbReference>
<dbReference type="InterPro" id="IPR036388">
    <property type="entry name" value="WH-like_DNA-bd_sf"/>
</dbReference>
<dbReference type="Pfam" id="PF08100">
    <property type="entry name" value="Dimerisation"/>
    <property type="match status" value="1"/>
</dbReference>
<dbReference type="Proteomes" id="UP000019487">
    <property type="component" value="Unassembled WGS sequence"/>
</dbReference>